<evidence type="ECO:0000256" key="1">
    <source>
        <dbReference type="ARBA" id="ARBA00022475"/>
    </source>
</evidence>
<dbReference type="Proteomes" id="UP000662783">
    <property type="component" value="Chromosome"/>
</dbReference>
<name>A0A974WFD2_9BACT</name>
<evidence type="ECO:0000256" key="5">
    <source>
        <dbReference type="ARBA" id="ARBA00023136"/>
    </source>
</evidence>
<dbReference type="PANTHER" id="PTHR34990">
    <property type="entry name" value="UDP-2,3-DIACYLGLUCOSAMINE HYDROLASE-RELATED"/>
    <property type="match status" value="1"/>
</dbReference>
<dbReference type="Pfam" id="PF00149">
    <property type="entry name" value="Metallophos"/>
    <property type="match status" value="1"/>
</dbReference>
<evidence type="ECO:0000256" key="2">
    <source>
        <dbReference type="ARBA" id="ARBA00022519"/>
    </source>
</evidence>
<keyword evidence="5" id="KW-0472">Membrane</keyword>
<dbReference type="EMBL" id="CP070608">
    <property type="protein sequence ID" value="QSE97454.1"/>
    <property type="molecule type" value="Genomic_DNA"/>
</dbReference>
<dbReference type="Gene3D" id="3.60.21.10">
    <property type="match status" value="1"/>
</dbReference>
<sequence length="260" mass="30580">MQFKVHDKIESLNGKKIYFASDFHLGAPDKATSLEREKKIVRWLDQIKDNAHSIYLVGDIFDFWFEYKHAVPKGFIRLLGKIAEIKDTGIPIVFFTGNHDMWMFDYFPSELGIPVYRDPQQLIVGNQKLLIGHGDGLGPGDHMYKFLKRIFESKISQWLFARFHPNFGIGFATRWSHSSRISNTKKEEDKFLGDKEYLWQYCKDVEKQEHHDFYVFGHRHLPLDLEVGESSKYINLGEWVNYCTYGVYDGENYQLLTFES</sequence>
<keyword evidence="9" id="KW-1185">Reference proteome</keyword>
<feature type="domain" description="Calcineurin-like phosphoesterase" evidence="7">
    <location>
        <begin position="16"/>
        <end position="221"/>
    </location>
</feature>
<evidence type="ECO:0000313" key="9">
    <source>
        <dbReference type="Proteomes" id="UP000662783"/>
    </source>
</evidence>
<dbReference type="GO" id="GO:0046872">
    <property type="term" value="F:metal ion binding"/>
    <property type="evidence" value="ECO:0007669"/>
    <property type="project" value="UniProtKB-KW"/>
</dbReference>
<dbReference type="GO" id="GO:0008758">
    <property type="term" value="F:UDP-2,3-diacylglucosamine hydrolase activity"/>
    <property type="evidence" value="ECO:0007669"/>
    <property type="project" value="TreeGrafter"/>
</dbReference>
<reference evidence="8" key="1">
    <citation type="submission" date="2021-02" db="EMBL/GenBank/DDBJ databases">
        <title>Fulvivirga sp. S481 isolated from sea water.</title>
        <authorList>
            <person name="Bae S.S."/>
            <person name="Baek K."/>
        </authorList>
    </citation>
    <scope>NUCLEOTIDE SEQUENCE</scope>
    <source>
        <strain evidence="8">S481</strain>
    </source>
</reference>
<organism evidence="8 9">
    <name type="scientific">Fulvivirga lutea</name>
    <dbReference type="NCBI Taxonomy" id="2810512"/>
    <lineage>
        <taxon>Bacteria</taxon>
        <taxon>Pseudomonadati</taxon>
        <taxon>Bacteroidota</taxon>
        <taxon>Cytophagia</taxon>
        <taxon>Cytophagales</taxon>
        <taxon>Fulvivirgaceae</taxon>
        <taxon>Fulvivirga</taxon>
    </lineage>
</organism>
<proteinExistence type="predicted"/>
<dbReference type="AlphaFoldDB" id="A0A974WFD2"/>
<dbReference type="SUPFAM" id="SSF56300">
    <property type="entry name" value="Metallo-dependent phosphatases"/>
    <property type="match status" value="1"/>
</dbReference>
<keyword evidence="1" id="KW-1003">Cell membrane</keyword>
<dbReference type="PANTHER" id="PTHR34990:SF1">
    <property type="entry name" value="UDP-2,3-DIACYLGLUCOSAMINE HYDROLASE"/>
    <property type="match status" value="1"/>
</dbReference>
<keyword evidence="6" id="KW-0464">Manganese</keyword>
<evidence type="ECO:0000256" key="3">
    <source>
        <dbReference type="ARBA" id="ARBA00022723"/>
    </source>
</evidence>
<dbReference type="GO" id="GO:0009245">
    <property type="term" value="P:lipid A biosynthetic process"/>
    <property type="evidence" value="ECO:0007669"/>
    <property type="project" value="TreeGrafter"/>
</dbReference>
<keyword evidence="3" id="KW-0479">Metal-binding</keyword>
<dbReference type="InterPro" id="IPR004843">
    <property type="entry name" value="Calcineurin-like_PHP"/>
</dbReference>
<evidence type="ECO:0000256" key="6">
    <source>
        <dbReference type="ARBA" id="ARBA00023211"/>
    </source>
</evidence>
<dbReference type="InterPro" id="IPR043461">
    <property type="entry name" value="LpxH-like"/>
</dbReference>
<protein>
    <submittedName>
        <fullName evidence="8">UDP-2,3-diacylglucosamine diphosphatase</fullName>
    </submittedName>
</protein>
<dbReference type="CDD" id="cd07398">
    <property type="entry name" value="MPP_YbbF-LpxH"/>
    <property type="match status" value="1"/>
</dbReference>
<evidence type="ECO:0000259" key="7">
    <source>
        <dbReference type="Pfam" id="PF00149"/>
    </source>
</evidence>
<dbReference type="GO" id="GO:0016020">
    <property type="term" value="C:membrane"/>
    <property type="evidence" value="ECO:0007669"/>
    <property type="project" value="GOC"/>
</dbReference>
<evidence type="ECO:0000256" key="4">
    <source>
        <dbReference type="ARBA" id="ARBA00022801"/>
    </source>
</evidence>
<accession>A0A974WFD2</accession>
<dbReference type="RefSeq" id="WP_205721965.1">
    <property type="nucleotide sequence ID" value="NZ_CP070608.1"/>
</dbReference>
<gene>
    <name evidence="8" type="ORF">JR347_18030</name>
</gene>
<dbReference type="InterPro" id="IPR029052">
    <property type="entry name" value="Metallo-depent_PP-like"/>
</dbReference>
<dbReference type="KEGG" id="fuv:JR347_18030"/>
<evidence type="ECO:0000313" key="8">
    <source>
        <dbReference type="EMBL" id="QSE97454.1"/>
    </source>
</evidence>
<keyword evidence="4" id="KW-0378">Hydrolase</keyword>
<keyword evidence="2" id="KW-0997">Cell inner membrane</keyword>